<dbReference type="AlphaFoldDB" id="A0AAN8UJ01"/>
<feature type="domain" description="Fcf2 pre-rRNA processing C-terminal" evidence="4">
    <location>
        <begin position="67"/>
        <end position="129"/>
    </location>
</feature>
<keyword evidence="2" id="KW-0539">Nucleus</keyword>
<dbReference type="EMBL" id="JBAMMX010000026">
    <property type="protein sequence ID" value="KAK6913609.1"/>
    <property type="molecule type" value="Genomic_DNA"/>
</dbReference>
<dbReference type="PANTHER" id="PTHR21686:SF12">
    <property type="entry name" value="DEOXYNUCLEOTIDYLTRANSFERASE TERMINAL-INTERACTING PROTEIN 2"/>
    <property type="match status" value="1"/>
</dbReference>
<evidence type="ECO:0000256" key="3">
    <source>
        <dbReference type="SAM" id="MobiDB-lite"/>
    </source>
</evidence>
<feature type="domain" description="Fcf2 pre-rRNA processing C-terminal" evidence="4">
    <location>
        <begin position="135"/>
        <end position="177"/>
    </location>
</feature>
<name>A0AAN8UJ01_9MAGN</name>
<comment type="subcellular location">
    <subcellularLocation>
        <location evidence="1">Nucleus</location>
        <location evidence="1">Nucleolus</location>
    </subcellularLocation>
</comment>
<evidence type="ECO:0000313" key="5">
    <source>
        <dbReference type="EMBL" id="KAK6913609.1"/>
    </source>
</evidence>
<evidence type="ECO:0000313" key="6">
    <source>
        <dbReference type="Proteomes" id="UP001370490"/>
    </source>
</evidence>
<protein>
    <submittedName>
        <fullName evidence="5">Fcf2 pre-rRNA processing, C-terminal</fullName>
    </submittedName>
</protein>
<dbReference type="Pfam" id="PF08698">
    <property type="entry name" value="Fcf2"/>
    <property type="match status" value="2"/>
</dbReference>
<sequence>MPKGEVGIGLSWEPKMPSFSSSSAAKHVSAKSESSTLWKPSSELVDGLFVPPNNPKIVNKLLKKQVKDTAGTNWFDMPAPTMTPQLKKDLQLLKLRSAIDPKRHYKKGDTKSKTLPKYFQASQFFHTQQCFSMAIVGTVIESSTDYFSGRLTKKERKATLADELLSDYSLSEYRKRKVREIEEQNQPGGNHKWKIKDHHAKQRRH</sequence>
<accession>A0AAN8UJ01</accession>
<dbReference type="Proteomes" id="UP001370490">
    <property type="component" value="Unassembled WGS sequence"/>
</dbReference>
<evidence type="ECO:0000256" key="1">
    <source>
        <dbReference type="ARBA" id="ARBA00004604"/>
    </source>
</evidence>
<organism evidence="5 6">
    <name type="scientific">Dillenia turbinata</name>
    <dbReference type="NCBI Taxonomy" id="194707"/>
    <lineage>
        <taxon>Eukaryota</taxon>
        <taxon>Viridiplantae</taxon>
        <taxon>Streptophyta</taxon>
        <taxon>Embryophyta</taxon>
        <taxon>Tracheophyta</taxon>
        <taxon>Spermatophyta</taxon>
        <taxon>Magnoliopsida</taxon>
        <taxon>eudicotyledons</taxon>
        <taxon>Gunneridae</taxon>
        <taxon>Pentapetalae</taxon>
        <taxon>Dilleniales</taxon>
        <taxon>Dilleniaceae</taxon>
        <taxon>Dillenia</taxon>
    </lineage>
</organism>
<comment type="caution">
    <text evidence="5">The sequence shown here is derived from an EMBL/GenBank/DDBJ whole genome shotgun (WGS) entry which is preliminary data.</text>
</comment>
<proteinExistence type="predicted"/>
<gene>
    <name evidence="5" type="ORF">RJ641_020930</name>
</gene>
<dbReference type="PANTHER" id="PTHR21686">
    <property type="entry name" value="DEOXYNUCLEOTIDYLTRANSFERASE TERMINAL-INTERACTING PROTEIN 2"/>
    <property type="match status" value="1"/>
</dbReference>
<dbReference type="InterPro" id="IPR014810">
    <property type="entry name" value="Fcf2_C"/>
</dbReference>
<dbReference type="InterPro" id="IPR039883">
    <property type="entry name" value="Fcf2/DNTTIP2"/>
</dbReference>
<feature type="compositionally biased region" description="Basic residues" evidence="3">
    <location>
        <begin position="191"/>
        <end position="205"/>
    </location>
</feature>
<feature type="region of interest" description="Disordered" evidence="3">
    <location>
        <begin position="181"/>
        <end position="205"/>
    </location>
</feature>
<dbReference type="GO" id="GO:0006396">
    <property type="term" value="P:RNA processing"/>
    <property type="evidence" value="ECO:0007669"/>
    <property type="project" value="TreeGrafter"/>
</dbReference>
<dbReference type="GO" id="GO:0005730">
    <property type="term" value="C:nucleolus"/>
    <property type="evidence" value="ECO:0007669"/>
    <property type="project" value="UniProtKB-SubCell"/>
</dbReference>
<evidence type="ECO:0000259" key="4">
    <source>
        <dbReference type="Pfam" id="PF08698"/>
    </source>
</evidence>
<reference evidence="5 6" key="1">
    <citation type="submission" date="2023-12" db="EMBL/GenBank/DDBJ databases">
        <title>A high-quality genome assembly for Dillenia turbinata (Dilleniales).</title>
        <authorList>
            <person name="Chanderbali A."/>
        </authorList>
    </citation>
    <scope>NUCLEOTIDE SEQUENCE [LARGE SCALE GENOMIC DNA]</scope>
    <source>
        <strain evidence="5">LSX21</strain>
        <tissue evidence="5">Leaf</tissue>
    </source>
</reference>
<keyword evidence="6" id="KW-1185">Reference proteome</keyword>
<dbReference type="GO" id="GO:0003723">
    <property type="term" value="F:RNA binding"/>
    <property type="evidence" value="ECO:0007669"/>
    <property type="project" value="TreeGrafter"/>
</dbReference>
<evidence type="ECO:0000256" key="2">
    <source>
        <dbReference type="ARBA" id="ARBA00023242"/>
    </source>
</evidence>